<dbReference type="Gene3D" id="2.40.170.10">
    <property type="entry name" value="Porin, LamB type"/>
    <property type="match status" value="1"/>
</dbReference>
<protein>
    <submittedName>
        <fullName evidence="11">Carbohydrate porin</fullName>
    </submittedName>
</protein>
<keyword evidence="7" id="KW-0626">Porin</keyword>
<evidence type="ECO:0000313" key="12">
    <source>
        <dbReference type="Proteomes" id="UP001165541"/>
    </source>
</evidence>
<dbReference type="Proteomes" id="UP001165541">
    <property type="component" value="Unassembled WGS sequence"/>
</dbReference>
<dbReference type="PANTHER" id="PTHR38762">
    <property type="entry name" value="CRYPTIC OUTER MEMBRANE PORIN BGLH-RELATED"/>
    <property type="match status" value="1"/>
</dbReference>
<dbReference type="InterPro" id="IPR050286">
    <property type="entry name" value="G_neg_Bact_CarbUptk_Porin"/>
</dbReference>
<evidence type="ECO:0000256" key="9">
    <source>
        <dbReference type="ARBA" id="ARBA00023237"/>
    </source>
</evidence>
<keyword evidence="6" id="KW-0406">Ion transport</keyword>
<dbReference type="InterPro" id="IPR003192">
    <property type="entry name" value="Porin_LamB"/>
</dbReference>
<sequence length="428" mass="45407">MSAKRKAVCAAALIGVAGSAAAVPLDFTGYFRSGGGTSSKGGKEVCFRLPGAEIGFFRLGNECDTYASLNFGANLGEVDGTGFKAAFTMAYGTQQLANWEQSAPAWRQAYVEASDIGASLGTPVLKGASLWAGKRFYKNPDIHMLDYTYWEPAQGPGGGVDGIDAGFGKFSYAMFRVGDFEGYGAAGGYNPGIVNGGDQTATVHDFRISEMPVNPGGALTVGIDLIRKNNHSGAAGRHGYGLTVSHTQSNLFGLPGSNNAVLQVARNAAALKGFGFAGSTARRNEWLLFDHWTIDSKDLPVSAALVAGIHHKEVEGVTTKSFFAGARPQYHFNNVLSIAGELGYQQLKEEGEPALRLTKFTIAPQFSMGRSLWARPALRLYYTYAKWNDAARDAGSVVCTGRDCGTPVDAFSQSTSGGSYGVQVEAWF</sequence>
<gene>
    <name evidence="11" type="ORF">M8A51_06830</name>
</gene>
<keyword evidence="4" id="KW-1134">Transmembrane beta strand</keyword>
<evidence type="ECO:0000256" key="6">
    <source>
        <dbReference type="ARBA" id="ARBA00023065"/>
    </source>
</evidence>
<keyword evidence="12" id="KW-1185">Reference proteome</keyword>
<comment type="subcellular location">
    <subcellularLocation>
        <location evidence="1">Cell outer membrane</location>
        <topology evidence="1">Multi-pass membrane protein</topology>
    </subcellularLocation>
</comment>
<keyword evidence="8" id="KW-0472">Membrane</keyword>
<dbReference type="PANTHER" id="PTHR38762:SF1">
    <property type="entry name" value="CRYPTIC OUTER MEMBRANE PORIN BGLH-RELATED"/>
    <property type="match status" value="1"/>
</dbReference>
<keyword evidence="10" id="KW-0732">Signal</keyword>
<accession>A0ABT0YKR0</accession>
<evidence type="ECO:0000256" key="3">
    <source>
        <dbReference type="ARBA" id="ARBA00022448"/>
    </source>
</evidence>
<evidence type="ECO:0000256" key="2">
    <source>
        <dbReference type="ARBA" id="ARBA00007055"/>
    </source>
</evidence>
<evidence type="ECO:0000256" key="7">
    <source>
        <dbReference type="ARBA" id="ARBA00023114"/>
    </source>
</evidence>
<evidence type="ECO:0000256" key="4">
    <source>
        <dbReference type="ARBA" id="ARBA00022452"/>
    </source>
</evidence>
<dbReference type="RefSeq" id="WP_251777442.1">
    <property type="nucleotide sequence ID" value="NZ_JAMKFE010000003.1"/>
</dbReference>
<evidence type="ECO:0000256" key="8">
    <source>
        <dbReference type="ARBA" id="ARBA00023136"/>
    </source>
</evidence>
<evidence type="ECO:0000256" key="10">
    <source>
        <dbReference type="SAM" id="SignalP"/>
    </source>
</evidence>
<feature type="signal peptide" evidence="10">
    <location>
        <begin position="1"/>
        <end position="22"/>
    </location>
</feature>
<comment type="caution">
    <text evidence="11">The sequence shown here is derived from an EMBL/GenBank/DDBJ whole genome shotgun (WGS) entry which is preliminary data.</text>
</comment>
<dbReference type="EMBL" id="JAMKFE010000003">
    <property type="protein sequence ID" value="MCM5679243.1"/>
    <property type="molecule type" value="Genomic_DNA"/>
</dbReference>
<evidence type="ECO:0000313" key="11">
    <source>
        <dbReference type="EMBL" id="MCM5679243.1"/>
    </source>
</evidence>
<evidence type="ECO:0000256" key="1">
    <source>
        <dbReference type="ARBA" id="ARBA00004571"/>
    </source>
</evidence>
<name>A0ABT0YKR0_9BURK</name>
<dbReference type="InterPro" id="IPR036998">
    <property type="entry name" value="Porin_LamB_sf"/>
</dbReference>
<dbReference type="Pfam" id="PF02264">
    <property type="entry name" value="LamB"/>
    <property type="match status" value="1"/>
</dbReference>
<keyword evidence="5" id="KW-0812">Transmembrane</keyword>
<organism evidence="11 12">
    <name type="scientific">Caldimonas mangrovi</name>
    <dbReference type="NCBI Taxonomy" id="2944811"/>
    <lineage>
        <taxon>Bacteria</taxon>
        <taxon>Pseudomonadati</taxon>
        <taxon>Pseudomonadota</taxon>
        <taxon>Betaproteobacteria</taxon>
        <taxon>Burkholderiales</taxon>
        <taxon>Sphaerotilaceae</taxon>
        <taxon>Caldimonas</taxon>
    </lineage>
</organism>
<proteinExistence type="inferred from homology"/>
<evidence type="ECO:0000256" key="5">
    <source>
        <dbReference type="ARBA" id="ARBA00022692"/>
    </source>
</evidence>
<keyword evidence="3" id="KW-0813">Transport</keyword>
<keyword evidence="9" id="KW-0998">Cell outer membrane</keyword>
<comment type="similarity">
    <text evidence="2">Belongs to the porin LamB (TC 1.B.3) family.</text>
</comment>
<dbReference type="SUPFAM" id="SSF56935">
    <property type="entry name" value="Porins"/>
    <property type="match status" value="1"/>
</dbReference>
<feature type="chain" id="PRO_5045291681" evidence="10">
    <location>
        <begin position="23"/>
        <end position="428"/>
    </location>
</feature>
<reference evidence="11" key="1">
    <citation type="submission" date="2022-05" db="EMBL/GenBank/DDBJ databases">
        <title>Schlegelella sp. nov., isolated from mangrove soil.</title>
        <authorList>
            <person name="Liu Y."/>
            <person name="Ge X."/>
            <person name="Liu W."/>
        </authorList>
    </citation>
    <scope>NUCLEOTIDE SEQUENCE</scope>
    <source>
        <strain evidence="11">S2-27</strain>
    </source>
</reference>